<name>A0A8H3J823_9LECA</name>
<feature type="transmembrane region" description="Helical" evidence="5">
    <location>
        <begin position="73"/>
        <end position="92"/>
    </location>
</feature>
<accession>A0A8H3J823</accession>
<comment type="subcellular location">
    <subcellularLocation>
        <location evidence="1">Membrane</location>
        <topology evidence="1">Multi-pass membrane protein</topology>
    </subcellularLocation>
</comment>
<keyword evidence="7" id="KW-1185">Reference proteome</keyword>
<evidence type="ECO:0000256" key="4">
    <source>
        <dbReference type="ARBA" id="ARBA00023136"/>
    </source>
</evidence>
<evidence type="ECO:0000256" key="5">
    <source>
        <dbReference type="SAM" id="Phobius"/>
    </source>
</evidence>
<feature type="transmembrane region" description="Helical" evidence="5">
    <location>
        <begin position="113"/>
        <end position="136"/>
    </location>
</feature>
<dbReference type="AlphaFoldDB" id="A0A8H3J823"/>
<evidence type="ECO:0000313" key="6">
    <source>
        <dbReference type="EMBL" id="CAF9942330.1"/>
    </source>
</evidence>
<dbReference type="PANTHER" id="PTHR31465">
    <property type="entry name" value="PROTEIN RTA1-RELATED"/>
    <property type="match status" value="1"/>
</dbReference>
<evidence type="ECO:0000256" key="2">
    <source>
        <dbReference type="ARBA" id="ARBA00022692"/>
    </source>
</evidence>
<dbReference type="InterPro" id="IPR007568">
    <property type="entry name" value="RTA1"/>
</dbReference>
<reference evidence="6" key="1">
    <citation type="submission" date="2021-03" db="EMBL/GenBank/DDBJ databases">
        <authorList>
            <person name="Tagirdzhanova G."/>
        </authorList>
    </citation>
    <scope>NUCLEOTIDE SEQUENCE</scope>
</reference>
<feature type="transmembrane region" description="Helical" evidence="5">
    <location>
        <begin position="190"/>
        <end position="217"/>
    </location>
</feature>
<keyword evidence="4 5" id="KW-0472">Membrane</keyword>
<dbReference type="OrthoDB" id="3358017at2759"/>
<feature type="transmembrane region" description="Helical" evidence="5">
    <location>
        <begin position="12"/>
        <end position="32"/>
    </location>
</feature>
<dbReference type="PANTHER" id="PTHR31465:SF13">
    <property type="entry name" value="RTA1 DOMAIN PROTEIN-RELATED"/>
    <property type="match status" value="1"/>
</dbReference>
<sequence length="341" mass="38410">MAAYNLYPYEPSLALAITFAVIIGISLLTHIYQNFHYKFWRINFFLVWGGAVFTAGWTMRAVSTRDLENIPPFIAQTVLILAGPPIYAAAEYNILGRLMHYLPMHAPLNPSRVVYLFIYMGAGVEGLTAAVATLMASGGSSSVGSSNFMTGGVLISVALVLQGVVECFFLSMVALLHYRCVRSRMLAPNVRMLCIMLYGTSSLVLLRCIFRVVQAFSMYAGNCGQYYYCGASSKDEWYLYVFEAAPMALYTYWLNVVHPGRYLPVEHERYLDPDGKTERIGPGWIDERSKALTFIDLFDVKSAFRGRSESSKFWLRPEEWPACLDRQVRPSVKTCSEVERS</sequence>
<feature type="transmembrane region" description="Helical" evidence="5">
    <location>
        <begin position="44"/>
        <end position="61"/>
    </location>
</feature>
<keyword evidence="2 5" id="KW-0812">Transmembrane</keyword>
<organism evidence="6 7">
    <name type="scientific">Imshaugia aleurites</name>
    <dbReference type="NCBI Taxonomy" id="172621"/>
    <lineage>
        <taxon>Eukaryota</taxon>
        <taxon>Fungi</taxon>
        <taxon>Dikarya</taxon>
        <taxon>Ascomycota</taxon>
        <taxon>Pezizomycotina</taxon>
        <taxon>Lecanoromycetes</taxon>
        <taxon>OSLEUM clade</taxon>
        <taxon>Lecanoromycetidae</taxon>
        <taxon>Lecanorales</taxon>
        <taxon>Lecanorineae</taxon>
        <taxon>Parmeliaceae</taxon>
        <taxon>Imshaugia</taxon>
    </lineage>
</organism>
<evidence type="ECO:0000256" key="3">
    <source>
        <dbReference type="ARBA" id="ARBA00022989"/>
    </source>
</evidence>
<keyword evidence="3 5" id="KW-1133">Transmembrane helix</keyword>
<protein>
    <recommendedName>
        <fullName evidence="8">RTA1 domain protein</fullName>
    </recommendedName>
</protein>
<proteinExistence type="predicted"/>
<dbReference type="Pfam" id="PF04479">
    <property type="entry name" value="RTA1"/>
    <property type="match status" value="1"/>
</dbReference>
<evidence type="ECO:0008006" key="8">
    <source>
        <dbReference type="Google" id="ProtNLM"/>
    </source>
</evidence>
<dbReference type="Proteomes" id="UP000664534">
    <property type="component" value="Unassembled WGS sequence"/>
</dbReference>
<feature type="transmembrane region" description="Helical" evidence="5">
    <location>
        <begin position="148"/>
        <end position="178"/>
    </location>
</feature>
<dbReference type="GO" id="GO:0016020">
    <property type="term" value="C:membrane"/>
    <property type="evidence" value="ECO:0007669"/>
    <property type="project" value="UniProtKB-SubCell"/>
</dbReference>
<evidence type="ECO:0000313" key="7">
    <source>
        <dbReference type="Proteomes" id="UP000664534"/>
    </source>
</evidence>
<gene>
    <name evidence="6" type="ORF">IMSHALPRED_003620</name>
</gene>
<dbReference type="EMBL" id="CAJPDT010000181">
    <property type="protein sequence ID" value="CAF9942330.1"/>
    <property type="molecule type" value="Genomic_DNA"/>
</dbReference>
<evidence type="ECO:0000256" key="1">
    <source>
        <dbReference type="ARBA" id="ARBA00004141"/>
    </source>
</evidence>
<comment type="caution">
    <text evidence="6">The sequence shown here is derived from an EMBL/GenBank/DDBJ whole genome shotgun (WGS) entry which is preliminary data.</text>
</comment>